<protein>
    <submittedName>
        <fullName evidence="2">YqgE/AlgH family protein</fullName>
    </submittedName>
</protein>
<dbReference type="GO" id="GO:0005829">
    <property type="term" value="C:cytosol"/>
    <property type="evidence" value="ECO:0007669"/>
    <property type="project" value="TreeGrafter"/>
</dbReference>
<dbReference type="EMBL" id="JAAGNX010000001">
    <property type="protein sequence ID" value="NDV61317.1"/>
    <property type="molecule type" value="Genomic_DNA"/>
</dbReference>
<sequence length="186" mass="20768">MDETPTPVQSLAGFLLGAHPNLIDPNFNRSVVLLSAHSNEDGALGVIINRPTGKSLGALREDMNTPLLENLPVYEGGPVSPEEILLVAWKWNLSRQHFRLFFGLEPDKLQELVDADPTIEARAFLGYSGWSAGQLETEVSRFDWAISPFVHPFGKMPPQNLWRQLLEKIRPEWGVLADFPDDPSVN</sequence>
<keyword evidence="3" id="KW-1185">Reference proteome</keyword>
<reference evidence="2 3" key="1">
    <citation type="submission" date="2020-02" db="EMBL/GenBank/DDBJ databases">
        <title>Albibacoteraceae fam. nov., the first described family within the subdivision 4 Verrucomicrobia.</title>
        <authorList>
            <person name="Xi F."/>
        </authorList>
    </citation>
    <scope>NUCLEOTIDE SEQUENCE [LARGE SCALE GENOMIC DNA]</scope>
    <source>
        <strain evidence="2 3">CK1056</strain>
    </source>
</reference>
<evidence type="ECO:0000313" key="2">
    <source>
        <dbReference type="EMBL" id="NDV61317.1"/>
    </source>
</evidence>
<dbReference type="Proteomes" id="UP000478417">
    <property type="component" value="Unassembled WGS sequence"/>
</dbReference>
<dbReference type="AlphaFoldDB" id="A0A6B2LZW8"/>
<dbReference type="SUPFAM" id="SSF143456">
    <property type="entry name" value="VC0467-like"/>
    <property type="match status" value="1"/>
</dbReference>
<comment type="similarity">
    <text evidence="1">Belongs to the UPF0301 (AlgH) family.</text>
</comment>
<comment type="caution">
    <text evidence="2">The sequence shown here is derived from an EMBL/GenBank/DDBJ whole genome shotgun (WGS) entry which is preliminary data.</text>
</comment>
<dbReference type="InterPro" id="IPR003774">
    <property type="entry name" value="AlgH-like"/>
</dbReference>
<dbReference type="Gene3D" id="3.40.1740.10">
    <property type="entry name" value="VC0467-like"/>
    <property type="match status" value="1"/>
</dbReference>
<organism evidence="2 3">
    <name type="scientific">Oceanipulchritudo coccoides</name>
    <dbReference type="NCBI Taxonomy" id="2706888"/>
    <lineage>
        <taxon>Bacteria</taxon>
        <taxon>Pseudomonadati</taxon>
        <taxon>Verrucomicrobiota</taxon>
        <taxon>Opitutia</taxon>
        <taxon>Puniceicoccales</taxon>
        <taxon>Oceanipulchritudinaceae</taxon>
        <taxon>Oceanipulchritudo</taxon>
    </lineage>
</organism>
<evidence type="ECO:0000313" key="3">
    <source>
        <dbReference type="Proteomes" id="UP000478417"/>
    </source>
</evidence>
<dbReference type="Pfam" id="PF02622">
    <property type="entry name" value="DUF179"/>
    <property type="match status" value="1"/>
</dbReference>
<evidence type="ECO:0000256" key="1">
    <source>
        <dbReference type="ARBA" id="ARBA00009600"/>
    </source>
</evidence>
<dbReference type="PANTHER" id="PTHR30327:SF1">
    <property type="entry name" value="UPF0301 PROTEIN YQGE"/>
    <property type="match status" value="1"/>
</dbReference>
<dbReference type="PANTHER" id="PTHR30327">
    <property type="entry name" value="UNCHARACTERIZED PROTEIN YQGE"/>
    <property type="match status" value="1"/>
</dbReference>
<proteinExistence type="inferred from homology"/>
<gene>
    <name evidence="2" type="ORF">G0Q06_02500</name>
</gene>
<dbReference type="RefSeq" id="WP_163962142.1">
    <property type="nucleotide sequence ID" value="NZ_JAAGNX010000001.1"/>
</dbReference>
<name>A0A6B2LZW8_9BACT</name>
<accession>A0A6B2LZW8</accession>